<dbReference type="InterPro" id="IPR004210">
    <property type="entry name" value="BESS_motif"/>
</dbReference>
<dbReference type="SMART" id="SM00595">
    <property type="entry name" value="MADF"/>
    <property type="match status" value="1"/>
</dbReference>
<dbReference type="PANTHER" id="PTHR12243:SF60">
    <property type="entry name" value="SI:CH211-15D5.12-RELATED"/>
    <property type="match status" value="1"/>
</dbReference>
<reference evidence="4 5" key="1">
    <citation type="journal article" date="2019" name="PLoS Biol.">
        <title>Sex chromosomes control vertical transmission of feminizing Wolbachia symbionts in an isopod.</title>
        <authorList>
            <person name="Becking T."/>
            <person name="Chebbi M.A."/>
            <person name="Giraud I."/>
            <person name="Moumen B."/>
            <person name="Laverre T."/>
            <person name="Caubet Y."/>
            <person name="Peccoud J."/>
            <person name="Gilbert C."/>
            <person name="Cordaux R."/>
        </authorList>
    </citation>
    <scope>NUCLEOTIDE SEQUENCE [LARGE SCALE GENOMIC DNA]</scope>
    <source>
        <strain evidence="4">ANa2</strain>
        <tissue evidence="4">Whole body excluding digestive tract and cuticle</tissue>
    </source>
</reference>
<dbReference type="PROSITE" id="PS51031">
    <property type="entry name" value="BESS"/>
    <property type="match status" value="1"/>
</dbReference>
<dbReference type="AlphaFoldDB" id="A0A5N5SY81"/>
<keyword evidence="5" id="KW-1185">Reference proteome</keyword>
<dbReference type="Pfam" id="PF02944">
    <property type="entry name" value="BESS"/>
    <property type="match status" value="1"/>
</dbReference>
<evidence type="ECO:0000259" key="3">
    <source>
        <dbReference type="PROSITE" id="PS51031"/>
    </source>
</evidence>
<feature type="domain" description="MADF" evidence="2">
    <location>
        <begin position="10"/>
        <end position="97"/>
    </location>
</feature>
<dbReference type="PROSITE" id="PS51029">
    <property type="entry name" value="MADF"/>
    <property type="match status" value="1"/>
</dbReference>
<proteinExistence type="predicted"/>
<comment type="caution">
    <text evidence="4">The sequence shown here is derived from an EMBL/GenBank/DDBJ whole genome shotgun (WGS) entry which is preliminary data.</text>
</comment>
<dbReference type="GO" id="GO:0005634">
    <property type="term" value="C:nucleus"/>
    <property type="evidence" value="ECO:0007669"/>
    <property type="project" value="UniProtKB-SubCell"/>
</dbReference>
<dbReference type="GO" id="GO:0005667">
    <property type="term" value="C:transcription regulator complex"/>
    <property type="evidence" value="ECO:0007669"/>
    <property type="project" value="TreeGrafter"/>
</dbReference>
<feature type="domain" description="BESS" evidence="3">
    <location>
        <begin position="202"/>
        <end position="241"/>
    </location>
</feature>
<sequence>MKDDPKFNVTFVESVERRPCLYNYTLKEYSSKEAQERAWKEVAEEVDCSVAACKERWKNLRASLCRHLRQQLGAPGTKTKRPYYLADYMQFVMPYTKIRPIQKTYLSHFDTKIEAKLEAKLEETENDEETFNYYQDIEETAAIIQDVEESEMLQLTSIQSPSSSKLHHSLSYDTLKQKSLDPIELCELEYCSSKKQKLENSENADLMFFKSLLPDVRKMTDKQKMTFKRSVLTSINDILYEECNDPSQSHSTS</sequence>
<dbReference type="OrthoDB" id="6361664at2759"/>
<name>A0A5N5SY81_9CRUS</name>
<dbReference type="Pfam" id="PF10545">
    <property type="entry name" value="MADF_DNA_bdg"/>
    <property type="match status" value="1"/>
</dbReference>
<evidence type="ECO:0008006" key="6">
    <source>
        <dbReference type="Google" id="ProtNLM"/>
    </source>
</evidence>
<evidence type="ECO:0000313" key="5">
    <source>
        <dbReference type="Proteomes" id="UP000326759"/>
    </source>
</evidence>
<evidence type="ECO:0000313" key="4">
    <source>
        <dbReference type="EMBL" id="KAB7498957.1"/>
    </source>
</evidence>
<dbReference type="InterPro" id="IPR039353">
    <property type="entry name" value="TF_Adf1"/>
</dbReference>
<dbReference type="InterPro" id="IPR006578">
    <property type="entry name" value="MADF-dom"/>
</dbReference>
<gene>
    <name evidence="4" type="ORF">Anas_05652</name>
</gene>
<dbReference type="PANTHER" id="PTHR12243">
    <property type="entry name" value="MADF DOMAIN TRANSCRIPTION FACTOR"/>
    <property type="match status" value="1"/>
</dbReference>
<dbReference type="EMBL" id="SEYY01018823">
    <property type="protein sequence ID" value="KAB7498957.1"/>
    <property type="molecule type" value="Genomic_DNA"/>
</dbReference>
<dbReference type="GO" id="GO:0006357">
    <property type="term" value="P:regulation of transcription by RNA polymerase II"/>
    <property type="evidence" value="ECO:0007669"/>
    <property type="project" value="TreeGrafter"/>
</dbReference>
<dbReference type="Proteomes" id="UP000326759">
    <property type="component" value="Unassembled WGS sequence"/>
</dbReference>
<protein>
    <recommendedName>
        <fullName evidence="6">Transcription factor Adf-1</fullName>
    </recommendedName>
</protein>
<keyword evidence="1" id="KW-0539">Nucleus</keyword>
<dbReference type="GO" id="GO:0003677">
    <property type="term" value="F:DNA binding"/>
    <property type="evidence" value="ECO:0007669"/>
    <property type="project" value="InterPro"/>
</dbReference>
<accession>A0A5N5SY81</accession>
<evidence type="ECO:0000256" key="1">
    <source>
        <dbReference type="PROSITE-ProRule" id="PRU00371"/>
    </source>
</evidence>
<evidence type="ECO:0000259" key="2">
    <source>
        <dbReference type="PROSITE" id="PS51029"/>
    </source>
</evidence>
<organism evidence="4 5">
    <name type="scientific">Armadillidium nasatum</name>
    <dbReference type="NCBI Taxonomy" id="96803"/>
    <lineage>
        <taxon>Eukaryota</taxon>
        <taxon>Metazoa</taxon>
        <taxon>Ecdysozoa</taxon>
        <taxon>Arthropoda</taxon>
        <taxon>Crustacea</taxon>
        <taxon>Multicrustacea</taxon>
        <taxon>Malacostraca</taxon>
        <taxon>Eumalacostraca</taxon>
        <taxon>Peracarida</taxon>
        <taxon>Isopoda</taxon>
        <taxon>Oniscidea</taxon>
        <taxon>Crinocheta</taxon>
        <taxon>Armadillidiidae</taxon>
        <taxon>Armadillidium</taxon>
    </lineage>
</organism>
<comment type="subcellular location">
    <subcellularLocation>
        <location evidence="1">Nucleus</location>
    </subcellularLocation>
</comment>